<dbReference type="RefSeq" id="WP_127352821.1">
    <property type="nucleotide sequence ID" value="NZ_CP034791.1"/>
</dbReference>
<keyword evidence="6" id="KW-0418">Kinase</keyword>
<dbReference type="Pfam" id="PF02518">
    <property type="entry name" value="HATPase_c"/>
    <property type="match status" value="1"/>
</dbReference>
<evidence type="ECO:0000256" key="6">
    <source>
        <dbReference type="ARBA" id="ARBA00022777"/>
    </source>
</evidence>
<sequence>MFKTAITKFLSKILKLNIRQKLILTYVLIVAIPLSILQVNAFHKVRVFTEKEYVSNITFEMNKLRNDIIKNVEQYIKATQFILNNQEFIEFVSVYQERSVDEIFSFKINVLDKIEYLQYVNFNINRIRFFTNNSFLPEVWPTLYQIDRLKDFRFIDKFLSDQNQISLWKIDNVDILGPPLNNEEKVVSLYTKVTDLVGNLIGIIEVNMKVDEFFANELTRENSNSVTIALSQSGEVILSKQTPIFLKRLNIDTKKLIQILKQKSKAGAEDGIVHLKINKNSAAFVYSHIPVLGVTLYKLILFDELSNKINRITFQMLAQVLVLIITSSVLIFILITLILKKLRQVILSMRAVENGNFDVSIDVKGDDEIDELALHFLNMVERLKILIGETVRREVAQKDAQIKALQSQINAHFIYNVLENIKMMAEYAENYDVSDAITKLGKMMRYNMNWKRKFVTLKEEIENIQNYIALMNIRYDNEIKLLVSVDDEILNYEVPKLILQPIIENAINYGIEPKGEGGNIFIDASIIGEFVVISILDDGLGIELEKLTALQSALENDTETEFCQGQGIALKNVNERIKLAYGREYGIKIESKHGEFTKVTITLPYKKI</sequence>
<keyword evidence="8" id="KW-0812">Transmembrane</keyword>
<dbReference type="Proteomes" id="UP000282930">
    <property type="component" value="Chromosome"/>
</dbReference>
<keyword evidence="5" id="KW-0808">Transferase</keyword>
<dbReference type="Gene3D" id="6.10.340.10">
    <property type="match status" value="1"/>
</dbReference>
<keyword evidence="8" id="KW-1133">Transmembrane helix</keyword>
<dbReference type="EMBL" id="CP034791">
    <property type="protein sequence ID" value="AZT91513.1"/>
    <property type="molecule type" value="Genomic_DNA"/>
</dbReference>
<dbReference type="PROSITE" id="PS50885">
    <property type="entry name" value="HAMP"/>
    <property type="match status" value="1"/>
</dbReference>
<keyword evidence="4" id="KW-0597">Phosphoprotein</keyword>
<comment type="subcellular location">
    <subcellularLocation>
        <location evidence="2">Membrane</location>
    </subcellularLocation>
</comment>
<accession>A0A3T0D8Y3</accession>
<dbReference type="PROSITE" id="PS50109">
    <property type="entry name" value="HIS_KIN"/>
    <property type="match status" value="1"/>
</dbReference>
<dbReference type="InterPro" id="IPR036890">
    <property type="entry name" value="HATPase_C_sf"/>
</dbReference>
<reference evidence="11 12" key="1">
    <citation type="submission" date="2018-12" db="EMBL/GenBank/DDBJ databases">
        <title>Genome sequence from the cellulolytic species, Caldicellulosiruptor changbaiensis.</title>
        <authorList>
            <person name="Blumer-Schuette S.E."/>
            <person name="Mendoza C."/>
        </authorList>
    </citation>
    <scope>NUCLEOTIDE SEQUENCE [LARGE SCALE GENOMIC DNA]</scope>
    <source>
        <strain evidence="11 12">CBS-Z</strain>
    </source>
</reference>
<feature type="domain" description="HAMP" evidence="10">
    <location>
        <begin position="336"/>
        <end position="388"/>
    </location>
</feature>
<evidence type="ECO:0000256" key="3">
    <source>
        <dbReference type="ARBA" id="ARBA00012438"/>
    </source>
</evidence>
<dbReference type="SMART" id="SM00304">
    <property type="entry name" value="HAMP"/>
    <property type="match status" value="1"/>
</dbReference>
<evidence type="ECO:0000256" key="8">
    <source>
        <dbReference type="SAM" id="Phobius"/>
    </source>
</evidence>
<dbReference type="InterPro" id="IPR050640">
    <property type="entry name" value="Bact_2-comp_sensor_kinase"/>
</dbReference>
<dbReference type="InterPro" id="IPR003594">
    <property type="entry name" value="HATPase_dom"/>
</dbReference>
<keyword evidence="8" id="KW-0472">Membrane</keyword>
<dbReference type="GO" id="GO:0016020">
    <property type="term" value="C:membrane"/>
    <property type="evidence" value="ECO:0007669"/>
    <property type="project" value="UniProtKB-SubCell"/>
</dbReference>
<gene>
    <name evidence="11" type="ORF">ELD05_13415</name>
</gene>
<dbReference type="InterPro" id="IPR010559">
    <property type="entry name" value="Sig_transdc_His_kin_internal"/>
</dbReference>
<feature type="transmembrane region" description="Helical" evidence="8">
    <location>
        <begin position="21"/>
        <end position="42"/>
    </location>
</feature>
<feature type="domain" description="Histidine kinase" evidence="9">
    <location>
        <begin position="498"/>
        <end position="607"/>
    </location>
</feature>
<dbReference type="PANTHER" id="PTHR34220">
    <property type="entry name" value="SENSOR HISTIDINE KINASE YPDA"/>
    <property type="match status" value="1"/>
</dbReference>
<protein>
    <recommendedName>
        <fullName evidence="3">histidine kinase</fullName>
        <ecNumber evidence="3">2.7.13.3</ecNumber>
    </recommendedName>
</protein>
<evidence type="ECO:0000256" key="1">
    <source>
        <dbReference type="ARBA" id="ARBA00000085"/>
    </source>
</evidence>
<comment type="catalytic activity">
    <reaction evidence="1">
        <text>ATP + protein L-histidine = ADP + protein N-phospho-L-histidine.</text>
        <dbReference type="EC" id="2.7.13.3"/>
    </reaction>
</comment>
<evidence type="ECO:0000256" key="4">
    <source>
        <dbReference type="ARBA" id="ARBA00022553"/>
    </source>
</evidence>
<dbReference type="Pfam" id="PF06580">
    <property type="entry name" value="His_kinase"/>
    <property type="match status" value="1"/>
</dbReference>
<dbReference type="KEGG" id="ccha:ELD05_13415"/>
<dbReference type="Gene3D" id="3.30.565.10">
    <property type="entry name" value="Histidine kinase-like ATPase, C-terminal domain"/>
    <property type="match status" value="1"/>
</dbReference>
<dbReference type="SUPFAM" id="SSF55874">
    <property type="entry name" value="ATPase domain of HSP90 chaperone/DNA topoisomerase II/histidine kinase"/>
    <property type="match status" value="1"/>
</dbReference>
<keyword evidence="7" id="KW-0902">Two-component regulatory system</keyword>
<keyword evidence="12" id="KW-1185">Reference proteome</keyword>
<dbReference type="InterPro" id="IPR005467">
    <property type="entry name" value="His_kinase_dom"/>
</dbReference>
<dbReference type="AlphaFoldDB" id="A0A3T0D8Y3"/>
<dbReference type="SUPFAM" id="SSF158472">
    <property type="entry name" value="HAMP domain-like"/>
    <property type="match status" value="1"/>
</dbReference>
<dbReference type="SMART" id="SM00387">
    <property type="entry name" value="HATPase_c"/>
    <property type="match status" value="1"/>
</dbReference>
<feature type="transmembrane region" description="Helical" evidence="8">
    <location>
        <begin position="316"/>
        <end position="339"/>
    </location>
</feature>
<evidence type="ECO:0000313" key="12">
    <source>
        <dbReference type="Proteomes" id="UP000282930"/>
    </source>
</evidence>
<dbReference type="InterPro" id="IPR003660">
    <property type="entry name" value="HAMP_dom"/>
</dbReference>
<evidence type="ECO:0000256" key="5">
    <source>
        <dbReference type="ARBA" id="ARBA00022679"/>
    </source>
</evidence>
<evidence type="ECO:0000313" key="11">
    <source>
        <dbReference type="EMBL" id="AZT91513.1"/>
    </source>
</evidence>
<dbReference type="GO" id="GO:0000155">
    <property type="term" value="F:phosphorelay sensor kinase activity"/>
    <property type="evidence" value="ECO:0007669"/>
    <property type="project" value="InterPro"/>
</dbReference>
<proteinExistence type="predicted"/>
<dbReference type="EC" id="2.7.13.3" evidence="3"/>
<name>A0A3T0D8Y3_9FIRM</name>
<dbReference type="CDD" id="cd06225">
    <property type="entry name" value="HAMP"/>
    <property type="match status" value="1"/>
</dbReference>
<evidence type="ECO:0000259" key="10">
    <source>
        <dbReference type="PROSITE" id="PS50885"/>
    </source>
</evidence>
<evidence type="ECO:0000256" key="2">
    <source>
        <dbReference type="ARBA" id="ARBA00004370"/>
    </source>
</evidence>
<dbReference type="PANTHER" id="PTHR34220:SF7">
    <property type="entry name" value="SENSOR HISTIDINE KINASE YPDA"/>
    <property type="match status" value="1"/>
</dbReference>
<evidence type="ECO:0000259" key="9">
    <source>
        <dbReference type="PROSITE" id="PS50109"/>
    </source>
</evidence>
<evidence type="ECO:0000256" key="7">
    <source>
        <dbReference type="ARBA" id="ARBA00023012"/>
    </source>
</evidence>
<dbReference type="Pfam" id="PF00672">
    <property type="entry name" value="HAMP"/>
    <property type="match status" value="1"/>
</dbReference>
<organism evidence="11 12">
    <name type="scientific">Caldicellulosiruptor changbaiensis</name>
    <dbReference type="NCBI Taxonomy" id="1222016"/>
    <lineage>
        <taxon>Bacteria</taxon>
        <taxon>Bacillati</taxon>
        <taxon>Bacillota</taxon>
        <taxon>Bacillota incertae sedis</taxon>
        <taxon>Caldicellulosiruptorales</taxon>
        <taxon>Caldicellulosiruptoraceae</taxon>
        <taxon>Caldicellulosiruptor</taxon>
    </lineage>
</organism>